<accession>V6M7N1</accession>
<dbReference type="PANTHER" id="PTHR46069">
    <property type="entry name" value="TUBULIN TYROSINE LIGASE"/>
    <property type="match status" value="1"/>
</dbReference>
<reference evidence="2" key="2">
    <citation type="submission" date="2020-12" db="EMBL/GenBank/DDBJ databases">
        <title>New Spironucleus salmonicida genome in near-complete chromosomes.</title>
        <authorList>
            <person name="Xu F."/>
            <person name="Kurt Z."/>
            <person name="Jimenez-Gonzalez A."/>
            <person name="Astvaldsson A."/>
            <person name="Andersson J.O."/>
            <person name="Svard S.G."/>
        </authorList>
    </citation>
    <scope>NUCLEOTIDE SEQUENCE</scope>
    <source>
        <strain evidence="2">ATCC 50377</strain>
    </source>
</reference>
<dbReference type="EMBL" id="AUWU02000006">
    <property type="protein sequence ID" value="KAH0571435.1"/>
    <property type="molecule type" value="Genomic_DNA"/>
</dbReference>
<keyword evidence="1" id="KW-0436">Ligase</keyword>
<dbReference type="Pfam" id="PF03133">
    <property type="entry name" value="TTL"/>
    <property type="match status" value="1"/>
</dbReference>
<reference evidence="1 2" key="1">
    <citation type="journal article" date="2014" name="PLoS Genet.">
        <title>The Genome of Spironucleus salmonicida Highlights a Fish Pathogen Adapted to Fluctuating Environments.</title>
        <authorList>
            <person name="Xu F."/>
            <person name="Jerlstrom-Hultqvist J."/>
            <person name="Einarsson E."/>
            <person name="Astvaldsson A."/>
            <person name="Svard S.G."/>
            <person name="Andersson J.O."/>
        </authorList>
    </citation>
    <scope>NUCLEOTIDE SEQUENCE</scope>
    <source>
        <strain evidence="2">ATCC 50377</strain>
    </source>
</reference>
<protein>
    <submittedName>
        <fullName evidence="1">Tubulin tyrosine ligase</fullName>
    </submittedName>
</protein>
<dbReference type="EMBL" id="KI545950">
    <property type="protein sequence ID" value="EST49479.1"/>
    <property type="molecule type" value="Genomic_DNA"/>
</dbReference>
<organism evidence="1">
    <name type="scientific">Spironucleus salmonicida</name>
    <dbReference type="NCBI Taxonomy" id="348837"/>
    <lineage>
        <taxon>Eukaryota</taxon>
        <taxon>Metamonada</taxon>
        <taxon>Diplomonadida</taxon>
        <taxon>Hexamitidae</taxon>
        <taxon>Hexamitinae</taxon>
        <taxon>Spironucleus</taxon>
    </lineage>
</organism>
<evidence type="ECO:0000313" key="3">
    <source>
        <dbReference type="Proteomes" id="UP000018208"/>
    </source>
</evidence>
<dbReference type="Gene3D" id="3.30.470.20">
    <property type="entry name" value="ATP-grasp fold, B domain"/>
    <property type="match status" value="1"/>
</dbReference>
<sequence>MQINDNQNEFKYLSLGLGNNAHLIKYIILTRPWWQVTEDSDIFNLRWQQYSPAPVFYNRLRPGIQIYSHLPNYNVLHSKILFYKLLTKNLGNDAFKFLMPTYMYQGNEKQKFIDHFLYIKDELDIDPEVEYSAPVEYQYTQKLTKNLWILKPVGLNRGRGIQVVSTLDEAEQHVNGLLLQTEKIKEIKTVEDITKACQNQPFLIQKYIENPLLIKNRKFDIRCFSLALDNGSCFVYKSGYLRLSGTEFSLDSTDAAIHLTNNAVQQYSKTYSVEEEGNMLSFEEFEIIIQDLKQISFLMEIWPKIQKIMAQTMQAASIKLIQSAQTKNCFELFGFDFMLDEDLQPYVIEVNSNPCIELSSAVSWNLIPYLLDDMFRITIDKYFPPPDEVKRIWLSKQSNLAQNRLTLDQWKNIQKQERQISGLKWQCLYGDQKRVAKNGFIQVVKKFQFMNNTK</sequence>
<evidence type="ECO:0000313" key="2">
    <source>
        <dbReference type="EMBL" id="KAH0571435.1"/>
    </source>
</evidence>
<evidence type="ECO:0000313" key="1">
    <source>
        <dbReference type="EMBL" id="EST49479.1"/>
    </source>
</evidence>
<gene>
    <name evidence="1" type="ORF">SS50377_10228</name>
    <name evidence="2" type="ORF">SS50377_25620</name>
</gene>
<dbReference type="PROSITE" id="PS51221">
    <property type="entry name" value="TTL"/>
    <property type="match status" value="1"/>
</dbReference>
<dbReference type="AlphaFoldDB" id="V6M7N1"/>
<proteinExistence type="predicted"/>
<name>V6M7N1_9EUKA</name>
<dbReference type="OrthoDB" id="202825at2759"/>
<dbReference type="InterPro" id="IPR004344">
    <property type="entry name" value="TTL/TTLL_fam"/>
</dbReference>
<dbReference type="SUPFAM" id="SSF56059">
    <property type="entry name" value="Glutathione synthetase ATP-binding domain-like"/>
    <property type="match status" value="1"/>
</dbReference>
<dbReference type="PANTHER" id="PTHR46069:SF1">
    <property type="entry name" value="CHROMOSOME UNDETERMINED SCAFFOLD_125, WHOLE GENOME SHOTGUN SEQUENCE"/>
    <property type="match status" value="1"/>
</dbReference>
<keyword evidence="3" id="KW-1185">Reference proteome</keyword>
<dbReference type="Proteomes" id="UP000018208">
    <property type="component" value="Unassembled WGS sequence"/>
</dbReference>
<dbReference type="GO" id="GO:0016874">
    <property type="term" value="F:ligase activity"/>
    <property type="evidence" value="ECO:0007669"/>
    <property type="project" value="UniProtKB-KW"/>
</dbReference>
<dbReference type="VEuPathDB" id="GiardiaDB:SS50377_25620"/>